<name>A0A4Q1BTF1_TREME</name>
<evidence type="ECO:0000313" key="4">
    <source>
        <dbReference type="Proteomes" id="UP000289152"/>
    </source>
</evidence>
<keyword evidence="2" id="KW-1133">Transmembrane helix</keyword>
<organism evidence="3 4">
    <name type="scientific">Tremella mesenterica</name>
    <name type="common">Jelly fungus</name>
    <dbReference type="NCBI Taxonomy" id="5217"/>
    <lineage>
        <taxon>Eukaryota</taxon>
        <taxon>Fungi</taxon>
        <taxon>Dikarya</taxon>
        <taxon>Basidiomycota</taxon>
        <taxon>Agaricomycotina</taxon>
        <taxon>Tremellomycetes</taxon>
        <taxon>Tremellales</taxon>
        <taxon>Tremellaceae</taxon>
        <taxon>Tremella</taxon>
    </lineage>
</organism>
<feature type="compositionally biased region" description="Basic and acidic residues" evidence="1">
    <location>
        <begin position="814"/>
        <end position="830"/>
    </location>
</feature>
<evidence type="ECO:0000313" key="3">
    <source>
        <dbReference type="EMBL" id="RXK41295.1"/>
    </source>
</evidence>
<dbReference type="EMBL" id="SDIL01000010">
    <property type="protein sequence ID" value="RXK41295.1"/>
    <property type="molecule type" value="Genomic_DNA"/>
</dbReference>
<dbReference type="InParanoid" id="A0A4Q1BTF1"/>
<feature type="region of interest" description="Disordered" evidence="1">
    <location>
        <begin position="765"/>
        <end position="838"/>
    </location>
</feature>
<comment type="caution">
    <text evidence="3">The sequence shown here is derived from an EMBL/GenBank/DDBJ whole genome shotgun (WGS) entry which is preliminary data.</text>
</comment>
<evidence type="ECO:0000256" key="1">
    <source>
        <dbReference type="SAM" id="MobiDB-lite"/>
    </source>
</evidence>
<dbReference type="VEuPathDB" id="FungiDB:TREMEDRAFT_65505"/>
<reference evidence="3 4" key="1">
    <citation type="submission" date="2016-06" db="EMBL/GenBank/DDBJ databases">
        <title>Evolution of pathogenesis and genome organization in the Tremellales.</title>
        <authorList>
            <person name="Cuomo C."/>
            <person name="Litvintseva A."/>
            <person name="Heitman J."/>
            <person name="Chen Y."/>
            <person name="Sun S."/>
            <person name="Springer D."/>
            <person name="Dromer F."/>
            <person name="Young S."/>
            <person name="Zeng Q."/>
            <person name="Chapman S."/>
            <person name="Gujja S."/>
            <person name="Saif S."/>
            <person name="Birren B."/>
        </authorList>
    </citation>
    <scope>NUCLEOTIDE SEQUENCE [LARGE SCALE GENOMIC DNA]</scope>
    <source>
        <strain evidence="3 4">ATCC 28783</strain>
    </source>
</reference>
<dbReference type="Proteomes" id="UP000289152">
    <property type="component" value="Unassembled WGS sequence"/>
</dbReference>
<proteinExistence type="predicted"/>
<protein>
    <submittedName>
        <fullName evidence="3">Uncharacterized protein</fullName>
    </submittedName>
</protein>
<keyword evidence="2" id="KW-0812">Transmembrane</keyword>
<accession>A0A4Q1BTF1</accession>
<evidence type="ECO:0000256" key="2">
    <source>
        <dbReference type="SAM" id="Phobius"/>
    </source>
</evidence>
<feature type="compositionally biased region" description="Low complexity" evidence="1">
    <location>
        <begin position="771"/>
        <end position="784"/>
    </location>
</feature>
<feature type="region of interest" description="Disordered" evidence="1">
    <location>
        <begin position="347"/>
        <end position="375"/>
    </location>
</feature>
<gene>
    <name evidence="3" type="ORF">M231_01445</name>
</gene>
<feature type="transmembrane region" description="Helical" evidence="2">
    <location>
        <begin position="12"/>
        <end position="32"/>
    </location>
</feature>
<keyword evidence="2" id="KW-0472">Membrane</keyword>
<keyword evidence="4" id="KW-1185">Reference proteome</keyword>
<sequence>MDSDFEPFIDRIAAGLPKLSFVLVIISLTIYSCIGMVNFVNMLLISALSIFSTIIKFFSTLPNQVLRMIQDVRSSIPFETISWIVLWTRNIGMTSLCVLSCFPSIWTWMWKDLVEKEAENDVLPFMPGFDGVYWHLFMEGLNPYEADGVLQAIQLYIANPIGPRDPLLVFDPTFFPNHLLPQPQPFHPAPCQEAQPSAWFLPPGLSVTTYLETCLQSEDPYRTYVELQVKNPQPEPPVISQRPSHSPKVASLLASKWEKQHDAPCSYISRPIFNHRSPLVSTPKRTPSHPLPKVTQSLPMITPSIIVTPPFPDTSLPIQLSTNDHDLAPLVQCRKRCNSLEEHTIRKVNFTRPSSPPQNPAPRNSKLKSKISPKLQRPVFSPRISSVCQEPMDVDQPDYPGYNTVTNPISPPQVVVDNETYNVSQVPRTIPASAFYLPQSPPDSQLRTPPAPTLLFQSVDDPFCLSGPQRSWNTADNTSPDWEMGEANEAPSSDSEDVMMETEDSAFIWNALELSGLAECLATLTNDYPMNIDSIDMGQVSDIVREDTEMTYEKPFQTQSFPFHYPSTSEPMECVDSITTPTALTEDTTLSMVLDEEVTPFTANFNHMTLPATFINHMTPPTGSNNFFASLNSGVDADMMWESNQRMIPLLDRENAPETLNNKFAHPTQSLTTQESVETTPRATYKYPFAIPWTPTSPNMEEPIPHQNESTVNGVQTPPEYQPRNLNETERNETIPSIPLYSCIININPEVVPQEFIPTTFFSNTQGHTSQAQTMPAPQTPTAPLRAPVTPVRPRAGASGSKPIRRRPLSETAKYLKEQKAEEERMDKWMADNPPKQV</sequence>
<dbReference type="AlphaFoldDB" id="A0A4Q1BTF1"/>
<feature type="region of interest" description="Disordered" evidence="1">
    <location>
        <begin position="473"/>
        <end position="495"/>
    </location>
</feature>